<dbReference type="AlphaFoldDB" id="A0A1H6VX07"/>
<dbReference type="Proteomes" id="UP000199250">
    <property type="component" value="Unassembled WGS sequence"/>
</dbReference>
<protein>
    <submittedName>
        <fullName evidence="2">Uncharacterized protein</fullName>
    </submittedName>
</protein>
<sequence>MPLPWLIGAAVVAAAAAVVKAVSDDDSPSSSDSKDAERRRQEREAHLQRKREGLAAKAVSLKKDRLEEARALLALSAETLAQLPKKTVGLNISDFESALIAKPQAISAYAESLGAILGLAEHRREDIPQQERDEFLVNLQMLESLYGPIPFGSEGQRDLTALQEVGSRLDRLQNLKQQLEQQG</sequence>
<dbReference type="RefSeq" id="WP_090732137.1">
    <property type="nucleotide sequence ID" value="NZ_FNYQ01000042.1"/>
</dbReference>
<accession>A0A1H6VX07</accession>
<gene>
    <name evidence="2" type="ORF">SAMN04244572_02551</name>
</gene>
<dbReference type="EMBL" id="FNYQ01000042">
    <property type="protein sequence ID" value="SEJ04712.1"/>
    <property type="molecule type" value="Genomic_DNA"/>
</dbReference>
<evidence type="ECO:0000256" key="1">
    <source>
        <dbReference type="SAM" id="MobiDB-lite"/>
    </source>
</evidence>
<evidence type="ECO:0000313" key="2">
    <source>
        <dbReference type="EMBL" id="SEJ04712.1"/>
    </source>
</evidence>
<feature type="region of interest" description="Disordered" evidence="1">
    <location>
        <begin position="21"/>
        <end position="51"/>
    </location>
</feature>
<reference evidence="2 3" key="1">
    <citation type="submission" date="2016-10" db="EMBL/GenBank/DDBJ databases">
        <authorList>
            <person name="de Groot N.N."/>
        </authorList>
    </citation>
    <scope>NUCLEOTIDE SEQUENCE [LARGE SCALE GENOMIC DNA]</scope>
    <source>
        <strain evidence="2 3">DSM 373</strain>
    </source>
</reference>
<evidence type="ECO:0000313" key="3">
    <source>
        <dbReference type="Proteomes" id="UP000199250"/>
    </source>
</evidence>
<feature type="compositionally biased region" description="Basic and acidic residues" evidence="1">
    <location>
        <begin position="32"/>
        <end position="51"/>
    </location>
</feature>
<organism evidence="2 3">
    <name type="scientific">Azotobacter beijerinckii</name>
    <dbReference type="NCBI Taxonomy" id="170623"/>
    <lineage>
        <taxon>Bacteria</taxon>
        <taxon>Pseudomonadati</taxon>
        <taxon>Pseudomonadota</taxon>
        <taxon>Gammaproteobacteria</taxon>
        <taxon>Pseudomonadales</taxon>
        <taxon>Pseudomonadaceae</taxon>
        <taxon>Azotobacter</taxon>
    </lineage>
</organism>
<proteinExistence type="predicted"/>
<name>A0A1H6VX07_9GAMM</name>